<dbReference type="EMBL" id="KZ613497">
    <property type="protein sequence ID" value="PMD17832.1"/>
    <property type="molecule type" value="Genomic_DNA"/>
</dbReference>
<evidence type="ECO:0000313" key="1">
    <source>
        <dbReference type="EMBL" id="PMD17832.1"/>
    </source>
</evidence>
<protein>
    <submittedName>
        <fullName evidence="1">Uncharacterized protein</fullName>
    </submittedName>
</protein>
<dbReference type="Proteomes" id="UP000235672">
    <property type="component" value="Unassembled WGS sequence"/>
</dbReference>
<name>A0A2J6PUX6_9HELO</name>
<reference evidence="1 2" key="1">
    <citation type="submission" date="2016-05" db="EMBL/GenBank/DDBJ databases">
        <title>A degradative enzymes factory behind the ericoid mycorrhizal symbiosis.</title>
        <authorList>
            <consortium name="DOE Joint Genome Institute"/>
            <person name="Martino E."/>
            <person name="Morin E."/>
            <person name="Grelet G."/>
            <person name="Kuo A."/>
            <person name="Kohler A."/>
            <person name="Daghino S."/>
            <person name="Barry K."/>
            <person name="Choi C."/>
            <person name="Cichocki N."/>
            <person name="Clum A."/>
            <person name="Copeland A."/>
            <person name="Hainaut M."/>
            <person name="Haridas S."/>
            <person name="Labutti K."/>
            <person name="Lindquist E."/>
            <person name="Lipzen A."/>
            <person name="Khouja H.-R."/>
            <person name="Murat C."/>
            <person name="Ohm R."/>
            <person name="Olson A."/>
            <person name="Spatafora J."/>
            <person name="Veneault-Fourrey C."/>
            <person name="Henrissat B."/>
            <person name="Grigoriev I."/>
            <person name="Martin F."/>
            <person name="Perotto S."/>
        </authorList>
    </citation>
    <scope>NUCLEOTIDE SEQUENCE [LARGE SCALE GENOMIC DNA]</scope>
    <source>
        <strain evidence="1 2">UAMH 7357</strain>
    </source>
</reference>
<sequence length="364" mass="39243">MADASQSSSGGRALPQVPERVFSLQIATLASNHRAYFTAADNQIVNNYLLTNSAFRAFASQNSVTVTRLRSTNFDLGLLRTLLGYHTVGNAATDNGISITPLLDEKVISKLVREYKKFSSDIGAFEPSEPVHADNTEVSAESSQAVSHVLPNNTSTFSPPVAQITINNNISGTGDSKVIHDIVRKIPQGTSTTLDTATTDHVNATATTVPDALANNATTATSTVIPKPTSGVIPASTIVPISADVSVPTAPIPTYIATHYTSTSTSSRPETNQEHTITAAPTKSTYLVTQSFTTPIQLRPQTPQERVITARPQQARAQYKTNVAELESLKAWMAELKWAKRGRVGERGSGLRLWRVVVWSNRIF</sequence>
<accession>A0A2J6PUX6</accession>
<organism evidence="1 2">
    <name type="scientific">Hyaloscypha hepaticicola</name>
    <dbReference type="NCBI Taxonomy" id="2082293"/>
    <lineage>
        <taxon>Eukaryota</taxon>
        <taxon>Fungi</taxon>
        <taxon>Dikarya</taxon>
        <taxon>Ascomycota</taxon>
        <taxon>Pezizomycotina</taxon>
        <taxon>Leotiomycetes</taxon>
        <taxon>Helotiales</taxon>
        <taxon>Hyaloscyphaceae</taxon>
        <taxon>Hyaloscypha</taxon>
    </lineage>
</organism>
<evidence type="ECO:0000313" key="2">
    <source>
        <dbReference type="Proteomes" id="UP000235672"/>
    </source>
</evidence>
<dbReference type="AlphaFoldDB" id="A0A2J6PUX6"/>
<gene>
    <name evidence="1" type="ORF">NA56DRAFT_727880</name>
</gene>
<keyword evidence="2" id="KW-1185">Reference proteome</keyword>
<proteinExistence type="predicted"/>